<proteinExistence type="predicted"/>
<name>A0A8J5NNZ4_FUSOX</name>
<dbReference type="AlphaFoldDB" id="A0A8J5NNZ4"/>
<dbReference type="EMBL" id="JAELUQ010000012">
    <property type="protein sequence ID" value="KAG7405012.1"/>
    <property type="molecule type" value="Genomic_DNA"/>
</dbReference>
<organism evidence="1 2">
    <name type="scientific">Fusarium oxysporum f. sp. rapae</name>
    <dbReference type="NCBI Taxonomy" id="485398"/>
    <lineage>
        <taxon>Eukaryota</taxon>
        <taxon>Fungi</taxon>
        <taxon>Dikarya</taxon>
        <taxon>Ascomycota</taxon>
        <taxon>Pezizomycotina</taxon>
        <taxon>Sordariomycetes</taxon>
        <taxon>Hypocreomycetidae</taxon>
        <taxon>Hypocreales</taxon>
        <taxon>Nectriaceae</taxon>
        <taxon>Fusarium</taxon>
        <taxon>Fusarium oxysporum species complex</taxon>
    </lineage>
</organism>
<evidence type="ECO:0000313" key="1">
    <source>
        <dbReference type="EMBL" id="KAG7405012.1"/>
    </source>
</evidence>
<sequence length="106" mass="11935">MPQIIRGYIAASLADIGDLNAPLDENGSNSTVDNFDKIFKDVEENLKKIPLEEQYWSISVAVKDNKPVLVVGTVYEQGERQPEVPAALRDLYRDETVENLPLMDEE</sequence>
<dbReference type="Proteomes" id="UP000694050">
    <property type="component" value="Unassembled WGS sequence"/>
</dbReference>
<evidence type="ECO:0000313" key="2">
    <source>
        <dbReference type="Proteomes" id="UP000694050"/>
    </source>
</evidence>
<protein>
    <submittedName>
        <fullName evidence="1">Uncharacterized protein</fullName>
    </submittedName>
</protein>
<reference evidence="1" key="1">
    <citation type="submission" date="2021-04" db="EMBL/GenBank/DDBJ databases">
        <title>First draft genome resource for Brassicaceae pathogens Fusarium oxysporum f. sp. raphani and Fusarium oxysporum f. sp. rapae.</title>
        <authorList>
            <person name="Asai S."/>
        </authorList>
    </citation>
    <scope>NUCLEOTIDE SEQUENCE</scope>
    <source>
        <strain evidence="1">Tf1208</strain>
    </source>
</reference>
<gene>
    <name evidence="1" type="ORF">Forpe1208_v014974</name>
</gene>
<comment type="caution">
    <text evidence="1">The sequence shown here is derived from an EMBL/GenBank/DDBJ whole genome shotgun (WGS) entry which is preliminary data.</text>
</comment>
<accession>A0A8J5NNZ4</accession>